<feature type="transmembrane region" description="Helical" evidence="1">
    <location>
        <begin position="56"/>
        <end position="74"/>
    </location>
</feature>
<feature type="transmembrane region" description="Helical" evidence="1">
    <location>
        <begin position="128"/>
        <end position="148"/>
    </location>
</feature>
<feature type="transmembrane region" description="Helical" evidence="1">
    <location>
        <begin position="86"/>
        <end position="108"/>
    </location>
</feature>
<keyword evidence="1" id="KW-0472">Membrane</keyword>
<reference evidence="2 3" key="1">
    <citation type="journal article" date="2016" name="Int. J. Syst. Evol. Microbiol.">
        <title>Pontibacter aydingkolensis sp. nov., isolated from soil of a salt lake.</title>
        <authorList>
            <person name="Osman G."/>
            <person name="Zhang T."/>
            <person name="Lou K."/>
            <person name="Gao Y."/>
            <person name="Chang W."/>
            <person name="Lin Q."/>
            <person name="Yang H.M."/>
            <person name="Huo X.D."/>
            <person name="Wang N."/>
        </authorList>
    </citation>
    <scope>NUCLEOTIDE SEQUENCE [LARGE SCALE GENOMIC DNA]</scope>
    <source>
        <strain evidence="2 3">KACC 19255</strain>
    </source>
</reference>
<accession>A0ABS7CR11</accession>
<comment type="caution">
    <text evidence="2">The sequence shown here is derived from an EMBL/GenBank/DDBJ whole genome shotgun (WGS) entry which is preliminary data.</text>
</comment>
<feature type="transmembrane region" description="Helical" evidence="1">
    <location>
        <begin position="31"/>
        <end position="50"/>
    </location>
</feature>
<dbReference type="EMBL" id="JAHYXK010000002">
    <property type="protein sequence ID" value="MBW7466278.1"/>
    <property type="molecule type" value="Genomic_DNA"/>
</dbReference>
<feature type="transmembrane region" description="Helical" evidence="1">
    <location>
        <begin position="6"/>
        <end position="24"/>
    </location>
</feature>
<keyword evidence="1" id="KW-1133">Transmembrane helix</keyword>
<sequence length="153" mass="16941">MTRYLLYFLTGFAHALVILIYRGYMGINPTIYSTVALVSGIVLFSIVSWLKFYLERIGAIMALLCVLAIVPWAIDAGRKVLAYDAFLSGVLIITQGVLLFFLLATFITSMRYVLSRGPWLTGTTTPGPVAKVIFSAIPIAIIVFWLLIMGKIQ</sequence>
<organism evidence="2 3">
    <name type="scientific">Pontibacter aydingkolensis</name>
    <dbReference type="NCBI Taxonomy" id="1911536"/>
    <lineage>
        <taxon>Bacteria</taxon>
        <taxon>Pseudomonadati</taxon>
        <taxon>Bacteroidota</taxon>
        <taxon>Cytophagia</taxon>
        <taxon>Cytophagales</taxon>
        <taxon>Hymenobacteraceae</taxon>
        <taxon>Pontibacter</taxon>
    </lineage>
</organism>
<proteinExistence type="predicted"/>
<evidence type="ECO:0000313" key="2">
    <source>
        <dbReference type="EMBL" id="MBW7466278.1"/>
    </source>
</evidence>
<dbReference type="Proteomes" id="UP000813018">
    <property type="component" value="Unassembled WGS sequence"/>
</dbReference>
<protein>
    <submittedName>
        <fullName evidence="2">Uncharacterized protein</fullName>
    </submittedName>
</protein>
<keyword evidence="3" id="KW-1185">Reference proteome</keyword>
<gene>
    <name evidence="2" type="ORF">K0O23_04300</name>
</gene>
<keyword evidence="1" id="KW-0812">Transmembrane</keyword>
<dbReference type="RefSeq" id="WP_219876155.1">
    <property type="nucleotide sequence ID" value="NZ_JAHYXK010000002.1"/>
</dbReference>
<evidence type="ECO:0000256" key="1">
    <source>
        <dbReference type="SAM" id="Phobius"/>
    </source>
</evidence>
<name>A0ABS7CR11_9BACT</name>
<evidence type="ECO:0000313" key="3">
    <source>
        <dbReference type="Proteomes" id="UP000813018"/>
    </source>
</evidence>